<evidence type="ECO:0000259" key="2">
    <source>
        <dbReference type="PROSITE" id="PS51084"/>
    </source>
</evidence>
<dbReference type="AlphaFoldDB" id="A0A1F6A2S3"/>
<feature type="domain" description="HIT" evidence="2">
    <location>
        <begin position="1"/>
        <end position="110"/>
    </location>
</feature>
<dbReference type="PANTHER" id="PTHR46648">
    <property type="entry name" value="HIT FAMILY PROTEIN 1"/>
    <property type="match status" value="1"/>
</dbReference>
<comment type="caution">
    <text evidence="1">Lacks conserved residue(s) required for the propagation of feature annotation.</text>
</comment>
<dbReference type="InterPro" id="IPR001310">
    <property type="entry name" value="Histidine_triad_HIT"/>
</dbReference>
<accession>A0A1F6A2S3</accession>
<dbReference type="EMBL" id="MFJK01000011">
    <property type="protein sequence ID" value="OGG18978.1"/>
    <property type="molecule type" value="Genomic_DNA"/>
</dbReference>
<dbReference type="Pfam" id="PF01230">
    <property type="entry name" value="HIT"/>
    <property type="match status" value="1"/>
</dbReference>
<dbReference type="Proteomes" id="UP000177871">
    <property type="component" value="Unassembled WGS sequence"/>
</dbReference>
<dbReference type="GO" id="GO:0003824">
    <property type="term" value="F:catalytic activity"/>
    <property type="evidence" value="ECO:0007669"/>
    <property type="project" value="InterPro"/>
</dbReference>
<sequence length="132" mass="15103">MFCGIVAGKIPAQKIAENEEFVAFLGIFPRFPGMTVVVTKRHTQDSYVYRSLSEDELAKFHLFARKVALAIDRALGSYRCIQVMEGFDIKDHAHLKLFPVYEGKMYDCSYEGDEKMSEEELKSVAEKIRKVV</sequence>
<name>A0A1F6A2S3_9BACT</name>
<gene>
    <name evidence="3" type="ORF">A2721_02345</name>
</gene>
<proteinExistence type="predicted"/>
<dbReference type="PROSITE" id="PS51084">
    <property type="entry name" value="HIT_2"/>
    <property type="match status" value="1"/>
</dbReference>
<comment type="caution">
    <text evidence="3">The sequence shown here is derived from an EMBL/GenBank/DDBJ whole genome shotgun (WGS) entry which is preliminary data.</text>
</comment>
<dbReference type="InterPro" id="IPR036265">
    <property type="entry name" value="HIT-like_sf"/>
</dbReference>
<organism evidence="3 4">
    <name type="scientific">Candidatus Gottesmanbacteria bacterium RIFCSPHIGHO2_01_FULL_47_48</name>
    <dbReference type="NCBI Taxonomy" id="1798381"/>
    <lineage>
        <taxon>Bacteria</taxon>
        <taxon>Candidatus Gottesmaniibacteriota</taxon>
    </lineage>
</organism>
<dbReference type="Gene3D" id="3.30.428.10">
    <property type="entry name" value="HIT-like"/>
    <property type="match status" value="1"/>
</dbReference>
<dbReference type="InterPro" id="IPR011146">
    <property type="entry name" value="HIT-like"/>
</dbReference>
<protein>
    <recommendedName>
        <fullName evidence="2">HIT domain-containing protein</fullName>
    </recommendedName>
</protein>
<evidence type="ECO:0000256" key="1">
    <source>
        <dbReference type="PROSITE-ProRule" id="PRU00464"/>
    </source>
</evidence>
<dbReference type="PANTHER" id="PTHR46648:SF1">
    <property type="entry name" value="ADENOSINE 5'-MONOPHOSPHORAMIDASE HNT1"/>
    <property type="match status" value="1"/>
</dbReference>
<dbReference type="GO" id="GO:0009117">
    <property type="term" value="P:nucleotide metabolic process"/>
    <property type="evidence" value="ECO:0007669"/>
    <property type="project" value="TreeGrafter"/>
</dbReference>
<reference evidence="3 4" key="1">
    <citation type="journal article" date="2016" name="Nat. Commun.">
        <title>Thousands of microbial genomes shed light on interconnected biogeochemical processes in an aquifer system.</title>
        <authorList>
            <person name="Anantharaman K."/>
            <person name="Brown C.T."/>
            <person name="Hug L.A."/>
            <person name="Sharon I."/>
            <person name="Castelle C.J."/>
            <person name="Probst A.J."/>
            <person name="Thomas B.C."/>
            <person name="Singh A."/>
            <person name="Wilkins M.J."/>
            <person name="Karaoz U."/>
            <person name="Brodie E.L."/>
            <person name="Williams K.H."/>
            <person name="Hubbard S.S."/>
            <person name="Banfield J.F."/>
        </authorList>
    </citation>
    <scope>NUCLEOTIDE SEQUENCE [LARGE SCALE GENOMIC DNA]</scope>
</reference>
<evidence type="ECO:0000313" key="4">
    <source>
        <dbReference type="Proteomes" id="UP000177871"/>
    </source>
</evidence>
<dbReference type="STRING" id="1798381.A2721_02345"/>
<dbReference type="SUPFAM" id="SSF54197">
    <property type="entry name" value="HIT-like"/>
    <property type="match status" value="1"/>
</dbReference>
<evidence type="ECO:0000313" key="3">
    <source>
        <dbReference type="EMBL" id="OGG18978.1"/>
    </source>
</evidence>